<sequence>MKIDQILTGGRRRLRTRPDKILMDADGTRLWADYMDVAPGFSGRFDFIHKINIPCLFRVECSAVDYYEPSSVVWKPSHIELDFERNGVCLYEKKFITWDNAAVSCMIWKNTGKKTFYLKLLNGTENGRFETTYGRRIVASLFCNGERADRKKWEVAPGETVRLCVAMQLCLDGETEKLEQACRNLREKFCDAEAAVKTQEQEYQEWFEKTPCFESDQPLIDKTWAYRWYILRHNLMKPEIGRLKEAFFCEGRSHKMGKEPWHPEGWEFSKLIPLSVPMHLLDLRWYCDKSYGISELHVMRDNQDENGEFRCAKVDWQGNPYANFWGWSVWQYYLCSGDREFAGEALPVVKKQIEAWKKKYGNQKDALLIQYVHQLTGMEYQPSYWYFHGYPADCQDPELYTPVKRVDRNVYHYLNMLGTSFLCKICKDPDAEKYEKEAERVKNDILQLMWDEETQFFYDLHYQTNEKALVKNIVGFLPFFAGITEEKHKSGLKPLFTEEFNTPCPFPSVSTGCPVYSAEGGWQGQFFKGRNGCIWNGPTWPFANSMILDGLAKESRRRNHEWDEKFAAYFMKFTEMHYYGGDGTIPYLVEHYNSMTGECISDDVDYSHSYYIDLIVSHVAGLTVKQRKIEVDPIEIGLKCFRLSHIYVQGHAIEICLEENGKFALSVDGKERAVRKGLGKLEAVL</sequence>
<evidence type="ECO:0000313" key="2">
    <source>
        <dbReference type="EMBL" id="HJC23039.1"/>
    </source>
</evidence>
<protein>
    <recommendedName>
        <fullName evidence="1">Mannosylglycerate hydrolase MGH1-like glycoside hydrolase domain-containing protein</fullName>
    </recommendedName>
</protein>
<reference evidence="2" key="1">
    <citation type="journal article" date="2021" name="PeerJ">
        <title>Extensive microbial diversity within the chicken gut microbiome revealed by metagenomics and culture.</title>
        <authorList>
            <person name="Gilroy R."/>
            <person name="Ravi A."/>
            <person name="Getino M."/>
            <person name="Pursley I."/>
            <person name="Horton D.L."/>
            <person name="Alikhan N.F."/>
            <person name="Baker D."/>
            <person name="Gharbi K."/>
            <person name="Hall N."/>
            <person name="Watson M."/>
            <person name="Adriaenssens E.M."/>
            <person name="Foster-Nyarko E."/>
            <person name="Jarju S."/>
            <person name="Secka A."/>
            <person name="Antonio M."/>
            <person name="Oren A."/>
            <person name="Chaudhuri R.R."/>
            <person name="La Ragione R."/>
            <person name="Hildebrand F."/>
            <person name="Pallen M.J."/>
        </authorList>
    </citation>
    <scope>NUCLEOTIDE SEQUENCE</scope>
    <source>
        <strain evidence="2">USAMLcec2-132</strain>
    </source>
</reference>
<name>A0A9D2SNN7_9FIRM</name>
<accession>A0A9D2SNN7</accession>
<reference evidence="2" key="2">
    <citation type="submission" date="2021-04" db="EMBL/GenBank/DDBJ databases">
        <authorList>
            <person name="Gilroy R."/>
        </authorList>
    </citation>
    <scope>NUCLEOTIDE SEQUENCE</scope>
    <source>
        <strain evidence="2">USAMLcec2-132</strain>
    </source>
</reference>
<dbReference type="SUPFAM" id="SSF48208">
    <property type="entry name" value="Six-hairpin glycosidases"/>
    <property type="match status" value="1"/>
</dbReference>
<dbReference type="InterPro" id="IPR054491">
    <property type="entry name" value="MGH1-like_GH"/>
</dbReference>
<comment type="caution">
    <text evidence="2">The sequence shown here is derived from an EMBL/GenBank/DDBJ whole genome shotgun (WGS) entry which is preliminary data.</text>
</comment>
<dbReference type="EMBL" id="DWWS01000018">
    <property type="protein sequence ID" value="HJC23039.1"/>
    <property type="molecule type" value="Genomic_DNA"/>
</dbReference>
<dbReference type="Pfam" id="PF22422">
    <property type="entry name" value="MGH1-like_GH"/>
    <property type="match status" value="1"/>
</dbReference>
<dbReference type="GO" id="GO:0005975">
    <property type="term" value="P:carbohydrate metabolic process"/>
    <property type="evidence" value="ECO:0007669"/>
    <property type="project" value="InterPro"/>
</dbReference>
<organism evidence="2 3">
    <name type="scientific">Candidatus Eisenbergiella merdavium</name>
    <dbReference type="NCBI Taxonomy" id="2838551"/>
    <lineage>
        <taxon>Bacteria</taxon>
        <taxon>Bacillati</taxon>
        <taxon>Bacillota</taxon>
        <taxon>Clostridia</taxon>
        <taxon>Lachnospirales</taxon>
        <taxon>Lachnospiraceae</taxon>
        <taxon>Eisenbergiella</taxon>
    </lineage>
</organism>
<dbReference type="InterPro" id="IPR012341">
    <property type="entry name" value="6hp_glycosidase-like_sf"/>
</dbReference>
<evidence type="ECO:0000313" key="3">
    <source>
        <dbReference type="Proteomes" id="UP000823891"/>
    </source>
</evidence>
<dbReference type="InterPro" id="IPR008928">
    <property type="entry name" value="6-hairpin_glycosidase_sf"/>
</dbReference>
<dbReference type="Proteomes" id="UP000823891">
    <property type="component" value="Unassembled WGS sequence"/>
</dbReference>
<dbReference type="AlphaFoldDB" id="A0A9D2SNN7"/>
<feature type="domain" description="Mannosylglycerate hydrolase MGH1-like glycoside hydrolase" evidence="1">
    <location>
        <begin position="276"/>
        <end position="609"/>
    </location>
</feature>
<dbReference type="Gene3D" id="1.50.10.10">
    <property type="match status" value="1"/>
</dbReference>
<dbReference type="PROSITE" id="PS50231">
    <property type="entry name" value="RICIN_B_LECTIN"/>
    <property type="match status" value="1"/>
</dbReference>
<evidence type="ECO:0000259" key="1">
    <source>
        <dbReference type="Pfam" id="PF22422"/>
    </source>
</evidence>
<gene>
    <name evidence="2" type="ORF">H9761_04960</name>
</gene>
<proteinExistence type="predicted"/>